<feature type="compositionally biased region" description="Polar residues" evidence="12">
    <location>
        <begin position="1084"/>
        <end position="1094"/>
    </location>
</feature>
<feature type="region of interest" description="Disordered" evidence="12">
    <location>
        <begin position="1760"/>
        <end position="1874"/>
    </location>
</feature>
<feature type="region of interest" description="Disordered" evidence="12">
    <location>
        <begin position="1022"/>
        <end position="1150"/>
    </location>
</feature>
<dbReference type="SUPFAM" id="SSF81324">
    <property type="entry name" value="Voltage-gated potassium channels"/>
    <property type="match status" value="4"/>
</dbReference>
<evidence type="ECO:0000256" key="12">
    <source>
        <dbReference type="SAM" id="MobiDB-lite"/>
    </source>
</evidence>
<feature type="compositionally biased region" description="Low complexity" evidence="12">
    <location>
        <begin position="2923"/>
        <end position="2933"/>
    </location>
</feature>
<feature type="compositionally biased region" description="Basic and acidic residues" evidence="12">
    <location>
        <begin position="499"/>
        <end position="508"/>
    </location>
</feature>
<feature type="region of interest" description="Disordered" evidence="12">
    <location>
        <begin position="442"/>
        <end position="471"/>
    </location>
</feature>
<dbReference type="Pfam" id="PF00520">
    <property type="entry name" value="Ion_trans"/>
    <property type="match status" value="4"/>
</dbReference>
<feature type="compositionally biased region" description="Low complexity" evidence="12">
    <location>
        <begin position="1277"/>
        <end position="1288"/>
    </location>
</feature>
<feature type="transmembrane region" description="Helical" evidence="13">
    <location>
        <begin position="2489"/>
        <end position="2510"/>
    </location>
</feature>
<evidence type="ECO:0000256" key="13">
    <source>
        <dbReference type="SAM" id="Phobius"/>
    </source>
</evidence>
<dbReference type="Gene3D" id="1.20.120.350">
    <property type="entry name" value="Voltage-gated potassium channels. Chain C"/>
    <property type="match status" value="4"/>
</dbReference>
<feature type="transmembrane region" description="Helical" evidence="13">
    <location>
        <begin position="2184"/>
        <end position="2212"/>
    </location>
</feature>
<feature type="region of interest" description="Disordered" evidence="12">
    <location>
        <begin position="18"/>
        <end position="41"/>
    </location>
</feature>
<feature type="coiled-coil region" evidence="11">
    <location>
        <begin position="403"/>
        <end position="437"/>
    </location>
</feature>
<evidence type="ECO:0000256" key="1">
    <source>
        <dbReference type="ARBA" id="ARBA00004141"/>
    </source>
</evidence>
<feature type="transmembrane region" description="Helical" evidence="13">
    <location>
        <begin position="176"/>
        <end position="197"/>
    </location>
</feature>
<keyword evidence="6 13" id="KW-1133">Transmembrane helix</keyword>
<feature type="compositionally biased region" description="Gly residues" evidence="12">
    <location>
        <begin position="1611"/>
        <end position="1621"/>
    </location>
</feature>
<keyword evidence="7" id="KW-0406">Ion transport</keyword>
<feature type="transmembrane region" description="Helical" evidence="13">
    <location>
        <begin position="663"/>
        <end position="682"/>
    </location>
</feature>
<dbReference type="InterPro" id="IPR005821">
    <property type="entry name" value="Ion_trans_dom"/>
</dbReference>
<feature type="region of interest" description="Disordered" evidence="12">
    <location>
        <begin position="1571"/>
        <end position="1668"/>
    </location>
</feature>
<feature type="region of interest" description="Disordered" evidence="12">
    <location>
        <begin position="2912"/>
        <end position="2939"/>
    </location>
</feature>
<feature type="transmembrane region" description="Helical" evidence="13">
    <location>
        <begin position="898"/>
        <end position="921"/>
    </location>
</feature>
<keyword evidence="4" id="KW-0677">Repeat</keyword>
<dbReference type="Gene3D" id="1.10.238.10">
    <property type="entry name" value="EF-hand"/>
    <property type="match status" value="1"/>
</dbReference>
<keyword evidence="8 13" id="KW-0472">Membrane</keyword>
<feature type="compositionally biased region" description="Low complexity" evidence="12">
    <location>
        <begin position="1225"/>
        <end position="1266"/>
    </location>
</feature>
<dbReference type="GO" id="GO:0005248">
    <property type="term" value="F:voltage-gated sodium channel activity"/>
    <property type="evidence" value="ECO:0007669"/>
    <property type="project" value="TreeGrafter"/>
</dbReference>
<keyword evidence="11" id="KW-0175">Coiled coil</keyword>
<comment type="caution">
    <text evidence="15">The sequence shown here is derived from an EMBL/GenBank/DDBJ whole genome shotgun (WGS) entry which is preliminary data.</text>
</comment>
<feature type="transmembrane region" description="Helical" evidence="13">
    <location>
        <begin position="825"/>
        <end position="845"/>
    </location>
</feature>
<feature type="compositionally biased region" description="Low complexity" evidence="12">
    <location>
        <begin position="27"/>
        <end position="41"/>
    </location>
</feature>
<feature type="region of interest" description="Disordered" evidence="12">
    <location>
        <begin position="72"/>
        <end position="112"/>
    </location>
</feature>
<feature type="region of interest" description="Disordered" evidence="12">
    <location>
        <begin position="498"/>
        <end position="584"/>
    </location>
</feature>
<feature type="transmembrane region" description="Helical" evidence="13">
    <location>
        <begin position="732"/>
        <end position="758"/>
    </location>
</feature>
<feature type="compositionally biased region" description="Acidic residues" evidence="12">
    <location>
        <begin position="77"/>
        <end position="86"/>
    </location>
</feature>
<keyword evidence="9" id="KW-0325">Glycoprotein</keyword>
<evidence type="ECO:0000256" key="8">
    <source>
        <dbReference type="ARBA" id="ARBA00023136"/>
    </source>
</evidence>
<accession>A0A5A8C3D2</accession>
<evidence type="ECO:0000256" key="7">
    <source>
        <dbReference type="ARBA" id="ARBA00023065"/>
    </source>
</evidence>
<evidence type="ECO:0000256" key="9">
    <source>
        <dbReference type="ARBA" id="ARBA00023180"/>
    </source>
</evidence>
<feature type="compositionally biased region" description="Low complexity" evidence="12">
    <location>
        <begin position="1304"/>
        <end position="1325"/>
    </location>
</feature>
<dbReference type="FunFam" id="1.20.120.350:FF:000009">
    <property type="entry name" value="Voltage-dependent T-type calcium channel subunit alpha"/>
    <property type="match status" value="2"/>
</dbReference>
<gene>
    <name evidence="15" type="ORF">FNF29_07656</name>
</gene>
<feature type="transmembrane region" description="Helical" evidence="13">
    <location>
        <begin position="2151"/>
        <end position="2172"/>
    </location>
</feature>
<dbReference type="InterPro" id="IPR043203">
    <property type="entry name" value="VGCC_Ca_Na"/>
</dbReference>
<evidence type="ECO:0000256" key="4">
    <source>
        <dbReference type="ARBA" id="ARBA00022737"/>
    </source>
</evidence>
<feature type="compositionally biased region" description="Low complexity" evidence="12">
    <location>
        <begin position="1035"/>
        <end position="1048"/>
    </location>
</feature>
<feature type="transmembrane region" description="Helical" evidence="13">
    <location>
        <begin position="377"/>
        <end position="399"/>
    </location>
</feature>
<feature type="domain" description="Ion transport" evidence="14">
    <location>
        <begin position="136"/>
        <end position="409"/>
    </location>
</feature>
<keyword evidence="3 13" id="KW-0812">Transmembrane</keyword>
<keyword evidence="10" id="KW-0407">Ion channel</keyword>
<evidence type="ECO:0000256" key="5">
    <source>
        <dbReference type="ARBA" id="ARBA00022882"/>
    </source>
</evidence>
<dbReference type="GO" id="GO:0001518">
    <property type="term" value="C:voltage-gated sodium channel complex"/>
    <property type="evidence" value="ECO:0007669"/>
    <property type="project" value="TreeGrafter"/>
</dbReference>
<feature type="region of interest" description="Disordered" evidence="12">
    <location>
        <begin position="1351"/>
        <end position="1413"/>
    </location>
</feature>
<feature type="domain" description="Ion transport" evidence="14">
    <location>
        <begin position="2455"/>
        <end position="2689"/>
    </location>
</feature>
<evidence type="ECO:0000256" key="10">
    <source>
        <dbReference type="ARBA" id="ARBA00023303"/>
    </source>
</evidence>
<keyword evidence="5" id="KW-0851">Voltage-gated channel</keyword>
<dbReference type="Proteomes" id="UP000323011">
    <property type="component" value="Unassembled WGS sequence"/>
</dbReference>
<feature type="transmembrane region" description="Helical" evidence="13">
    <location>
        <begin position="2522"/>
        <end position="2543"/>
    </location>
</feature>
<dbReference type="PANTHER" id="PTHR10037:SF62">
    <property type="entry name" value="SODIUM CHANNEL PROTEIN 60E"/>
    <property type="match status" value="1"/>
</dbReference>
<feature type="compositionally biased region" description="Acidic residues" evidence="12">
    <location>
        <begin position="1055"/>
        <end position="1068"/>
    </location>
</feature>
<dbReference type="EMBL" id="VLTN01000073">
    <property type="protein sequence ID" value="KAA0147029.1"/>
    <property type="molecule type" value="Genomic_DNA"/>
</dbReference>
<proteinExistence type="predicted"/>
<feature type="transmembrane region" description="Helical" evidence="13">
    <location>
        <begin position="865"/>
        <end position="886"/>
    </location>
</feature>
<feature type="region of interest" description="Disordered" evidence="12">
    <location>
        <begin position="1223"/>
        <end position="1331"/>
    </location>
</feature>
<feature type="transmembrane region" description="Helical" evidence="13">
    <location>
        <begin position="253"/>
        <end position="284"/>
    </location>
</feature>
<feature type="transmembrane region" description="Helical" evidence="13">
    <location>
        <begin position="2656"/>
        <end position="2679"/>
    </location>
</feature>
<feature type="compositionally biased region" description="Polar residues" evidence="12">
    <location>
        <begin position="442"/>
        <end position="452"/>
    </location>
</feature>
<dbReference type="InterPro" id="IPR027359">
    <property type="entry name" value="Volt_channel_dom_sf"/>
</dbReference>
<feature type="domain" description="Ion transport" evidence="14">
    <location>
        <begin position="2113"/>
        <end position="2403"/>
    </location>
</feature>
<comment type="subcellular location">
    <subcellularLocation>
        <location evidence="1">Membrane</location>
        <topology evidence="1">Multi-pass membrane protein</topology>
    </subcellularLocation>
</comment>
<feature type="compositionally biased region" description="Acidic residues" evidence="12">
    <location>
        <begin position="931"/>
        <end position="952"/>
    </location>
</feature>
<feature type="transmembrane region" description="Helical" evidence="13">
    <location>
        <begin position="138"/>
        <end position="156"/>
    </location>
</feature>
<feature type="compositionally biased region" description="Low complexity" evidence="12">
    <location>
        <begin position="1769"/>
        <end position="1821"/>
    </location>
</feature>
<feature type="compositionally biased region" description="Basic and acidic residues" evidence="12">
    <location>
        <begin position="1823"/>
        <end position="1834"/>
    </location>
</feature>
<feature type="compositionally biased region" description="Basic and acidic residues" evidence="12">
    <location>
        <begin position="1394"/>
        <end position="1404"/>
    </location>
</feature>
<feature type="compositionally biased region" description="Low complexity" evidence="12">
    <location>
        <begin position="548"/>
        <end position="575"/>
    </location>
</feature>
<feature type="transmembrane region" description="Helical" evidence="13">
    <location>
        <begin position="2573"/>
        <end position="2598"/>
    </location>
</feature>
<feature type="transmembrane region" description="Helical" evidence="13">
    <location>
        <begin position="2250"/>
        <end position="2270"/>
    </location>
</feature>
<evidence type="ECO:0000313" key="16">
    <source>
        <dbReference type="Proteomes" id="UP000323011"/>
    </source>
</evidence>
<feature type="transmembrane region" description="Helical" evidence="13">
    <location>
        <begin position="2455"/>
        <end position="2477"/>
    </location>
</feature>
<evidence type="ECO:0000256" key="3">
    <source>
        <dbReference type="ARBA" id="ARBA00022692"/>
    </source>
</evidence>
<feature type="transmembrane region" description="Helical" evidence="13">
    <location>
        <begin position="702"/>
        <end position="720"/>
    </location>
</feature>
<feature type="transmembrane region" description="Helical" evidence="13">
    <location>
        <begin position="770"/>
        <end position="791"/>
    </location>
</feature>
<feature type="compositionally biased region" description="Basic residues" evidence="12">
    <location>
        <begin position="1628"/>
        <end position="1638"/>
    </location>
</feature>
<feature type="compositionally biased region" description="Polar residues" evidence="12">
    <location>
        <begin position="3084"/>
        <end position="3098"/>
    </location>
</feature>
<feature type="region of interest" description="Disordered" evidence="12">
    <location>
        <begin position="931"/>
        <end position="977"/>
    </location>
</feature>
<feature type="compositionally biased region" description="Basic and acidic residues" evidence="12">
    <location>
        <begin position="1647"/>
        <end position="1661"/>
    </location>
</feature>
<keyword evidence="16" id="KW-1185">Reference proteome</keyword>
<evidence type="ECO:0000256" key="11">
    <source>
        <dbReference type="SAM" id="Coils"/>
    </source>
</evidence>
<organism evidence="15 16">
    <name type="scientific">Cafeteria roenbergensis</name>
    <name type="common">Marine flagellate</name>
    <dbReference type="NCBI Taxonomy" id="33653"/>
    <lineage>
        <taxon>Eukaryota</taxon>
        <taxon>Sar</taxon>
        <taxon>Stramenopiles</taxon>
        <taxon>Bigyra</taxon>
        <taxon>Opalozoa</taxon>
        <taxon>Bicosoecida</taxon>
        <taxon>Cafeteriaceae</taxon>
        <taxon>Cafeteria</taxon>
    </lineage>
</organism>
<feature type="compositionally biased region" description="Low complexity" evidence="12">
    <location>
        <begin position="92"/>
        <end position="107"/>
    </location>
</feature>
<feature type="region of interest" description="Disordered" evidence="12">
    <location>
        <begin position="2039"/>
        <end position="2062"/>
    </location>
</feature>
<feature type="region of interest" description="Disordered" evidence="12">
    <location>
        <begin position="3019"/>
        <end position="3111"/>
    </location>
</feature>
<reference evidence="15 16" key="1">
    <citation type="submission" date="2019-07" db="EMBL/GenBank/DDBJ databases">
        <title>Genomes of Cafeteria roenbergensis.</title>
        <authorList>
            <person name="Fischer M.G."/>
            <person name="Hackl T."/>
            <person name="Roman M."/>
        </authorList>
    </citation>
    <scope>NUCLEOTIDE SEQUENCE [LARGE SCALE GENOMIC DNA]</scope>
    <source>
        <strain evidence="15 16">BVI</strain>
    </source>
</reference>
<evidence type="ECO:0000256" key="6">
    <source>
        <dbReference type="ARBA" id="ARBA00022989"/>
    </source>
</evidence>
<feature type="compositionally biased region" description="Low complexity" evidence="12">
    <location>
        <begin position="1119"/>
        <end position="1139"/>
    </location>
</feature>
<evidence type="ECO:0000256" key="2">
    <source>
        <dbReference type="ARBA" id="ARBA00022448"/>
    </source>
</evidence>
<feature type="transmembrane region" description="Helical" evidence="13">
    <location>
        <begin position="2370"/>
        <end position="2395"/>
    </location>
</feature>
<feature type="transmembrane region" description="Helical" evidence="13">
    <location>
        <begin position="344"/>
        <end position="365"/>
    </location>
</feature>
<dbReference type="Gene3D" id="1.10.287.70">
    <property type="match status" value="4"/>
</dbReference>
<feature type="domain" description="Ion transport" evidence="14">
    <location>
        <begin position="700"/>
        <end position="929"/>
    </location>
</feature>
<dbReference type="PANTHER" id="PTHR10037">
    <property type="entry name" value="VOLTAGE-GATED CATION CHANNEL CALCIUM AND SODIUM"/>
    <property type="match status" value="1"/>
</dbReference>
<feature type="compositionally biased region" description="Polar residues" evidence="12">
    <location>
        <begin position="1377"/>
        <end position="1393"/>
    </location>
</feature>
<protein>
    <recommendedName>
        <fullName evidence="14">Ion transport domain-containing protein</fullName>
    </recommendedName>
</protein>
<evidence type="ECO:0000313" key="15">
    <source>
        <dbReference type="EMBL" id="KAA0147029.1"/>
    </source>
</evidence>
<feature type="transmembrane region" description="Helical" evidence="13">
    <location>
        <begin position="209"/>
        <end position="233"/>
    </location>
</feature>
<name>A0A5A8C3D2_CAFRO</name>
<evidence type="ECO:0000259" key="14">
    <source>
        <dbReference type="Pfam" id="PF00520"/>
    </source>
</evidence>
<sequence length="3111" mass="331111">MMGHSSGAVMAVSDLVAASPRPGTQGPASYTASAAPAALATPASRVGVRGDYILTLERDYDVYFDKERPAWRAEASADSDDDEDKEEPTAKGAQGKAGSRSAGSGAEDGSGHQTNLELMMALPQQLRRTLYSAVKNPWFDRVVLFLVVVNCVVLALDTPNLDVNSALGQGVAVANVVFVVLFTLEALIKLFALGAIAHEDSYFRSPWNWLDFAIVLEGLVSTFVGGNGSLSGLRAFRVLRPLKTVSRLEGLKVIVNALLASMPLLFNTMIVVSFYFLVFGIIGVQVWSGQFHDRCFMLETGLLDYEDERLCADDGSGDHSCGEGRFCGKWTENPNSDVVSFDNVLWAFNTIFTSITLEGWTSVMYSSMDTVGWWSVFYWVLLIVFGAFILTNLTLAVILTKFRESVEEQEAQKALQLEQAEREARLERLTKEYYEARRRNPNVSVGNINSNGDGPRGPRAKGPLDRRRNISVRSPDAEIRLREASFAGLVSNGTVHSLFAEEREDERSTGGTSSGDTAMVAPARPEALSAVPEGDEEDDGKAVPPRPGAEGDAVAAWAAGAAGAAPGGPAQPGDAAGVGGGDGPATTWAMPIPEEELDEDAAHAAALAKAASSAAFARTPAGRSVKLFASQGGEFCEPADEPEPGSDEPSCIGTALAAAWTHLVAFFTWFGVTVLGGAYEAVMHHVFRPTSVVLYPVVTHPVFENLILLCIVANTVTLSIENYGMDDQLRDGLAIANVVFTIIFVVEMVLKLLGLGLWGYFSEWFNRFDGIIVIVSVVDLFVGGDGGIAAFRTVRIARVLKIAKYLDSMRMIAEVVRQSLESFSYIALLLLLFCFIYSVLGMQLFGGIFADRDPADYPRNNFDDLFSAFVTVFQILAGEAWNEIMYEVVGATGQPASAIYFITWVILGQFILLNLFLAVLLDNFSESEAADDAVSSEDSETDSELADLEDKDGSDGIEGMDSQGGLEDGAAFGAGPALEDDGAAVSASRRVLWTRAQNQSPSDGSLGFARAEHSADFASVGGAAAGSRRRHGDATHAAAAAADGSAGRPGRGSDSEEEEEQEEDDDDIGNTHDVRVVDNGQGIGTTLPSFSATPRSRRIHGLGNAESRRTDMSGSSELEGAASPRGERAAGAASRFAAPTDRSGLHRPSVASLRARRAMVASQRRLTLAIRACQATTPEPAASAESEVGAATGLRHITGFFGISSRSASPGATSGVDLTAPASVANSSSPGQAGGSAASSAAGTAAPTTVGGPPMAVRGTSTPVGTRPRRTRGMLVAPPASTSDSDTSIADLPAHAQTADHRPSSSQSGAPVAAAPAPARSLKSPPVAPPPLRGAVMSRMAMVSSIAAFAGGSDRAQPSGRHSAGPSADAVGVRGASGSQAGSITSSARSNSRQAKDGHGDRSSVRSGGTSKKAGSVAAGAIFGGNMFSGRGTNTEAAEAQRQLKRRRRVAVRLILRRFRSVWLKVEEGRSSLASYAFKRPYHEAALMALLPPPRPGILYGRANVQLDAAPSAHSLRTPASRAAPAGLTFGELSAEEAAARHVAMSLDDAGSPQRSNSILHAATNIVSPHFGRAERIERATGGSGRSRRASASRSARLDNGSRAATASEAGEGGLDEGGAGPPSPKPARSKRRGRKTHLQQLQEQDELARKQAAAERDAMHRKQAWGGVTDEEAAAAAAAGRARAGSSAVAGTEAGEADDGAEATAQSVARALHAMDEVDGHGLERALSHAIKRERTRLAMPRPTASALVTAADDAGKALTARQPSGDPQAAEAPQGAGAAAAAPGPSGAAGAPRTGAPTSGSGVAMGSMAAAAAVSPARGRMSREASDADAKPPRPPSTHGTRSARLLPSRTSLASPPAANHPPGSVGSDSSSTARLQLPAVWDNETWAVGVNPAAPSMVDIEGIDAEERKRIMLANVIRMWRTKDHPIDRQRRREAALAAARAMGPPGSAPRCTPDEAIARLRPDLAAVGSDDVDFVWETIKARALLAEPTISAAESKAVSRDLQRKQRMTHVPSMLEAECRSRLLGEATEKDGLAFDSAVDDGDSTTPPAETPDDRKRRVATEEKFADWHGNHLCCFPRHGRVATAARRIVRDQPLCRGVCCGRLVSVSFDSVILFLIILSSVILAAEGPPPEDVPPVGSTAFSVLEIFFTIVFGFEIVLKVVAFGFAFAPGSYLRETWNIIDFVVVLSSVLNLSLSAAAGDSFNLGFLRTLRLLRCLRPLRVIARNQGMRVVVTALLRSVTDIGNVMIVLLLVWLMFAILGVQLFAGKMHSCNDPDFPPATSRFGVRNSTGGWAVEPCSPEFSFTSGDGEVVPREWQPFEPNFDNVMNAMLQLFIMSSGENWPSVMFRCIDTVAVDVSPKVNNSPAAVLFFIAFIVVGSFFFLNLFTGVIFDNFLRLKKEMDSSGILTDGQREWVRRARNLLAVKPERTVVAPHRFRQPVRRFFFDLAQNPLFQTTITVAIILNVCTLAVNFYGEPPLLTTVLEVVNYFFTGLFILEAAIKIFALTLRQYLVDPWNRFDLVVVIGSILDVVFTSLQGFYLGSLLGKIFRIARVLRVIRLAKAITGLRRLIVTLVASVPALVNVGSLLLLLFFIYAIMGVQSFGRVPDGDAMDAHANFRTFSIALLTLFRISTGEGWEGFLFDTQSDGHFVGWIYYVSFVTIASFVMVNLFITIIIEEFETAEAETDGMSDSHLQAFKMVWRYFDPEGLGRLRVRDLEHFLRHLPEPMGIPVDTMVASGASVAALLRKLQDMDLDSHELPGSSDQWVFFHEVLSAVHRTSFKARVPGKVLQDLHIHPINIKRATQHRAVRETVATSAPSRRKGWFSRVTSGMRFAVSGGSKAALEGLTGGRRRVLQVSKIMATVAIRQAFQERIARSRRRAAVRLRREERRQGHLKSIAAEAAANMAAAASGDAPDADSPDAAAAARSPSGLPLHRTSLSAATAGSAALANVDPTALAAPSAEESRRLRLDLRPEDVDAMPPAHLRVLARRIGEPFSASTPPSQLRQALRLSIERAVSSRGGPPSLRFQAHRTRAPLAASPGGSSVLDRLRSTNPRLRAVMDRVRASPRAPPPASSGGSSLNVSALNSGVQSGASSLEPGASSESDAE</sequence>
<keyword evidence="2" id="KW-0813">Transport</keyword>
<feature type="transmembrane region" description="Helical" evidence="13">
    <location>
        <begin position="2619"/>
        <end position="2636"/>
    </location>
</feature>